<gene>
    <name evidence="2" type="ORF">FNV43_RR05095</name>
</gene>
<evidence type="ECO:0000313" key="2">
    <source>
        <dbReference type="EMBL" id="KAF3454647.1"/>
    </source>
</evidence>
<dbReference type="AlphaFoldDB" id="A0A8K0HKZ5"/>
<protein>
    <submittedName>
        <fullName evidence="2">Uncharacterized protein</fullName>
    </submittedName>
</protein>
<evidence type="ECO:0000256" key="1">
    <source>
        <dbReference type="SAM" id="MobiDB-lite"/>
    </source>
</evidence>
<proteinExistence type="predicted"/>
<organism evidence="2 3">
    <name type="scientific">Rhamnella rubrinervis</name>
    <dbReference type="NCBI Taxonomy" id="2594499"/>
    <lineage>
        <taxon>Eukaryota</taxon>
        <taxon>Viridiplantae</taxon>
        <taxon>Streptophyta</taxon>
        <taxon>Embryophyta</taxon>
        <taxon>Tracheophyta</taxon>
        <taxon>Spermatophyta</taxon>
        <taxon>Magnoliopsida</taxon>
        <taxon>eudicotyledons</taxon>
        <taxon>Gunneridae</taxon>
        <taxon>Pentapetalae</taxon>
        <taxon>rosids</taxon>
        <taxon>fabids</taxon>
        <taxon>Rosales</taxon>
        <taxon>Rhamnaceae</taxon>
        <taxon>rhamnoid group</taxon>
        <taxon>Rhamneae</taxon>
        <taxon>Rhamnella</taxon>
    </lineage>
</organism>
<dbReference type="PANTHER" id="PTHR47711:SF2">
    <property type="entry name" value="PROTEIN PLASTID TRANSCRIPTIONALLY ACTIVE 16, CHLOROPLASTIC"/>
    <property type="match status" value="1"/>
</dbReference>
<sequence length="110" mass="12266">MLSKAKGIGSGFSWDKLSAQLASSVQTKPKETPKVQVATVRGQAKARALPPLKAIVKQTGARFGASSKPPRRSRNPKENRPMWRRGRHGFNLMSLIRQKALTDYYSQVFQ</sequence>
<dbReference type="Proteomes" id="UP000796880">
    <property type="component" value="Unassembled WGS sequence"/>
</dbReference>
<dbReference type="OrthoDB" id="1937480at2759"/>
<reference evidence="2" key="1">
    <citation type="submission" date="2020-03" db="EMBL/GenBank/DDBJ databases">
        <title>A high-quality chromosome-level genome assembly of a woody plant with both climbing and erect habits, Rhamnella rubrinervis.</title>
        <authorList>
            <person name="Lu Z."/>
            <person name="Yang Y."/>
            <person name="Zhu X."/>
            <person name="Sun Y."/>
        </authorList>
    </citation>
    <scope>NUCLEOTIDE SEQUENCE</scope>
    <source>
        <strain evidence="2">BYM</strain>
        <tissue evidence="2">Leaf</tissue>
    </source>
</reference>
<evidence type="ECO:0000313" key="3">
    <source>
        <dbReference type="Proteomes" id="UP000796880"/>
    </source>
</evidence>
<dbReference type="EMBL" id="VOIH02000002">
    <property type="protein sequence ID" value="KAF3454647.1"/>
    <property type="molecule type" value="Genomic_DNA"/>
</dbReference>
<accession>A0A8K0HKZ5</accession>
<name>A0A8K0HKZ5_9ROSA</name>
<feature type="region of interest" description="Disordered" evidence="1">
    <location>
        <begin position="58"/>
        <end position="86"/>
    </location>
</feature>
<keyword evidence="3" id="KW-1185">Reference proteome</keyword>
<comment type="caution">
    <text evidence="2">The sequence shown here is derived from an EMBL/GenBank/DDBJ whole genome shotgun (WGS) entry which is preliminary data.</text>
</comment>
<dbReference type="PANTHER" id="PTHR47711">
    <property type="entry name" value="PROTEIN PLASTID TRANSCRIPTIONALLY ACTIVE 16, CHLOROPLASTIC"/>
    <property type="match status" value="1"/>
</dbReference>